<name>A0A810PY96_9FIRM</name>
<gene>
    <name evidence="2" type="primary">wlbE</name>
    <name evidence="2" type="ORF">MM35RIKEN_12340</name>
</gene>
<dbReference type="PANTHER" id="PTHR45947">
    <property type="entry name" value="SULFOQUINOVOSYL TRANSFERASE SQD2"/>
    <property type="match status" value="1"/>
</dbReference>
<organism evidence="2 3">
    <name type="scientific">Vescimonas fastidiosa</name>
    <dbReference type="NCBI Taxonomy" id="2714353"/>
    <lineage>
        <taxon>Bacteria</taxon>
        <taxon>Bacillati</taxon>
        <taxon>Bacillota</taxon>
        <taxon>Clostridia</taxon>
        <taxon>Eubacteriales</taxon>
        <taxon>Oscillospiraceae</taxon>
        <taxon>Vescimonas</taxon>
    </lineage>
</organism>
<dbReference type="KEGG" id="vfa:MM35RIKEN_12340"/>
<keyword evidence="3" id="KW-1185">Reference proteome</keyword>
<evidence type="ECO:0000313" key="3">
    <source>
        <dbReference type="Proteomes" id="UP000681343"/>
    </source>
</evidence>
<dbReference type="Pfam" id="PF13439">
    <property type="entry name" value="Glyco_transf_4"/>
    <property type="match status" value="1"/>
</dbReference>
<evidence type="ECO:0000313" key="2">
    <source>
        <dbReference type="EMBL" id="BCK79042.1"/>
    </source>
</evidence>
<dbReference type="AlphaFoldDB" id="A0A810PY96"/>
<dbReference type="Gene3D" id="3.40.50.2000">
    <property type="entry name" value="Glycogen Phosphorylase B"/>
    <property type="match status" value="2"/>
</dbReference>
<dbReference type="GO" id="GO:0016758">
    <property type="term" value="F:hexosyltransferase activity"/>
    <property type="evidence" value="ECO:0007669"/>
    <property type="project" value="TreeGrafter"/>
</dbReference>
<dbReference type="Pfam" id="PF13692">
    <property type="entry name" value="Glyco_trans_1_4"/>
    <property type="match status" value="1"/>
</dbReference>
<reference evidence="2" key="1">
    <citation type="submission" date="2020-09" db="EMBL/GenBank/DDBJ databases">
        <title>New species isolated from human feces.</title>
        <authorList>
            <person name="Kitahara M."/>
            <person name="Shigeno Y."/>
            <person name="Shime M."/>
            <person name="Matsumoto Y."/>
            <person name="Nakamura S."/>
            <person name="Motooka D."/>
            <person name="Fukuoka S."/>
            <person name="Nishikawa H."/>
            <person name="Benno Y."/>
        </authorList>
    </citation>
    <scope>NUCLEOTIDE SEQUENCE</scope>
    <source>
        <strain evidence="2">MM35</strain>
    </source>
</reference>
<protein>
    <submittedName>
        <fullName evidence="2">Glycosyltransferase WbuB</fullName>
    </submittedName>
</protein>
<dbReference type="RefSeq" id="WP_212820224.1">
    <property type="nucleotide sequence ID" value="NZ_AP023415.1"/>
</dbReference>
<dbReference type="InterPro" id="IPR028098">
    <property type="entry name" value="Glyco_trans_4-like_N"/>
</dbReference>
<dbReference type="EMBL" id="AP023415">
    <property type="protein sequence ID" value="BCK79042.1"/>
    <property type="molecule type" value="Genomic_DNA"/>
</dbReference>
<proteinExistence type="predicted"/>
<dbReference type="PANTHER" id="PTHR45947:SF3">
    <property type="entry name" value="SULFOQUINOVOSYL TRANSFERASE SQD2"/>
    <property type="match status" value="1"/>
</dbReference>
<feature type="domain" description="Glycosyltransferase subfamily 4-like N-terminal" evidence="1">
    <location>
        <begin position="24"/>
        <end position="207"/>
    </location>
</feature>
<sequence>MRIWLINHYAVPPQYYPLARQNYFAKNLMRLGHEVTIFAASTVHNSDKNLIEDDTPYREDVVDGVHYVLIRCKGYHGNGASRILNMLEFARKLPGVCDKYPRPDAIVATSMPPMSCAAGIKLARKYGCRGIAEIADLWPESIIAYGIAGPHNPAVLWLRRLEKWIYTKADAVVFTVEGAYDYIKEQHWEKEVPRSKVFYINNGVDLELFDYNKEHFRVEDKDLDDPEIFKVVYTGSIRRVNGLGLLLDAAKAVRDPRVRFLIWGDGDERPMLEQRVKDENIGNVVFKGRVEKKFVPSIVSRADVNIAHCISTPVDRYGISFNKMFEYFAAGRIVLSDFPTQYNPAVQCGAGITVNDVSPANIAAAVDKLASLPEEERRRFEENSRAAAHKYDFKNLTSELLEVIQSIPEKE</sequence>
<dbReference type="Proteomes" id="UP000681343">
    <property type="component" value="Chromosome"/>
</dbReference>
<accession>A0A810PY96</accession>
<dbReference type="SUPFAM" id="SSF53756">
    <property type="entry name" value="UDP-Glycosyltransferase/glycogen phosphorylase"/>
    <property type="match status" value="1"/>
</dbReference>
<evidence type="ECO:0000259" key="1">
    <source>
        <dbReference type="Pfam" id="PF13439"/>
    </source>
</evidence>
<dbReference type="CDD" id="cd03794">
    <property type="entry name" value="GT4_WbuB-like"/>
    <property type="match status" value="1"/>
</dbReference>
<dbReference type="InterPro" id="IPR050194">
    <property type="entry name" value="Glycosyltransferase_grp1"/>
</dbReference>